<dbReference type="AlphaFoldDB" id="A0AAV4AIC8"/>
<dbReference type="EMBL" id="BLXT01004211">
    <property type="protein sequence ID" value="GFO10931.1"/>
    <property type="molecule type" value="Genomic_DNA"/>
</dbReference>
<reference evidence="2 3" key="1">
    <citation type="journal article" date="2021" name="Elife">
        <title>Chloroplast acquisition without the gene transfer in kleptoplastic sea slugs, Plakobranchus ocellatus.</title>
        <authorList>
            <person name="Maeda T."/>
            <person name="Takahashi S."/>
            <person name="Yoshida T."/>
            <person name="Shimamura S."/>
            <person name="Takaki Y."/>
            <person name="Nagai Y."/>
            <person name="Toyoda A."/>
            <person name="Suzuki Y."/>
            <person name="Arimoto A."/>
            <person name="Ishii H."/>
            <person name="Satoh N."/>
            <person name="Nishiyama T."/>
            <person name="Hasebe M."/>
            <person name="Maruyama T."/>
            <person name="Minagawa J."/>
            <person name="Obokata J."/>
            <person name="Shigenobu S."/>
        </authorList>
    </citation>
    <scope>NUCLEOTIDE SEQUENCE [LARGE SCALE GENOMIC DNA]</scope>
</reference>
<comment type="caution">
    <text evidence="2">The sequence shown here is derived from an EMBL/GenBank/DDBJ whole genome shotgun (WGS) entry which is preliminary data.</text>
</comment>
<accession>A0AAV4AIC8</accession>
<dbReference type="Proteomes" id="UP000735302">
    <property type="component" value="Unassembled WGS sequence"/>
</dbReference>
<gene>
    <name evidence="2" type="ORF">PoB_003743600</name>
</gene>
<proteinExistence type="predicted"/>
<keyword evidence="3" id="KW-1185">Reference proteome</keyword>
<feature type="region of interest" description="Disordered" evidence="1">
    <location>
        <begin position="29"/>
        <end position="78"/>
    </location>
</feature>
<feature type="compositionally biased region" description="Basic residues" evidence="1">
    <location>
        <begin position="51"/>
        <end position="64"/>
    </location>
</feature>
<name>A0AAV4AIC8_9GAST</name>
<organism evidence="2 3">
    <name type="scientific">Plakobranchus ocellatus</name>
    <dbReference type="NCBI Taxonomy" id="259542"/>
    <lineage>
        <taxon>Eukaryota</taxon>
        <taxon>Metazoa</taxon>
        <taxon>Spiralia</taxon>
        <taxon>Lophotrochozoa</taxon>
        <taxon>Mollusca</taxon>
        <taxon>Gastropoda</taxon>
        <taxon>Heterobranchia</taxon>
        <taxon>Euthyneura</taxon>
        <taxon>Panpulmonata</taxon>
        <taxon>Sacoglossa</taxon>
        <taxon>Placobranchoidea</taxon>
        <taxon>Plakobranchidae</taxon>
        <taxon>Plakobranchus</taxon>
    </lineage>
</organism>
<sequence length="78" mass="9288">MSTRTVYVNMRTDCTGCRGRRCLSRHWHLKEEGEGKEEKESQDEEEDEARRRRRRKARTKRKTRLGGEAKPGGRERRG</sequence>
<feature type="compositionally biased region" description="Basic and acidic residues" evidence="1">
    <location>
        <begin position="65"/>
        <end position="78"/>
    </location>
</feature>
<feature type="compositionally biased region" description="Basic and acidic residues" evidence="1">
    <location>
        <begin position="29"/>
        <end position="39"/>
    </location>
</feature>
<protein>
    <submittedName>
        <fullName evidence="2">Uncharacterized protein</fullName>
    </submittedName>
</protein>
<evidence type="ECO:0000313" key="3">
    <source>
        <dbReference type="Proteomes" id="UP000735302"/>
    </source>
</evidence>
<evidence type="ECO:0000313" key="2">
    <source>
        <dbReference type="EMBL" id="GFO10931.1"/>
    </source>
</evidence>
<evidence type="ECO:0000256" key="1">
    <source>
        <dbReference type="SAM" id="MobiDB-lite"/>
    </source>
</evidence>